<organism evidence="3 4">
    <name type="scientific">Flammeovirga yaeyamensis</name>
    <dbReference type="NCBI Taxonomy" id="367791"/>
    <lineage>
        <taxon>Bacteria</taxon>
        <taxon>Pseudomonadati</taxon>
        <taxon>Bacteroidota</taxon>
        <taxon>Cytophagia</taxon>
        <taxon>Cytophagales</taxon>
        <taxon>Flammeovirgaceae</taxon>
        <taxon>Flammeovirga</taxon>
    </lineage>
</organism>
<feature type="domain" description="Lipid/polyisoprenoid-binding YceI-like" evidence="2">
    <location>
        <begin position="20"/>
        <end position="189"/>
    </location>
</feature>
<reference evidence="3 4" key="1">
    <citation type="submission" date="2021-05" db="EMBL/GenBank/DDBJ databases">
        <title>Comparative genomic studies on the polysaccharide-degrading batcterial strains of the Flammeovirga genus.</title>
        <authorList>
            <person name="Zewei F."/>
            <person name="Zheng Z."/>
            <person name="Yu L."/>
            <person name="Ruyue G."/>
            <person name="Yanhong M."/>
            <person name="Yuanyuan C."/>
            <person name="Jingyan G."/>
            <person name="Wenjun H."/>
        </authorList>
    </citation>
    <scope>NUCLEOTIDE SEQUENCE [LARGE SCALE GENOMIC DNA]</scope>
    <source>
        <strain evidence="3 4">NBRC:100898</strain>
    </source>
</reference>
<dbReference type="InterPro" id="IPR007372">
    <property type="entry name" value="Lipid/polyisoprenoid-bd_YceI"/>
</dbReference>
<feature type="chain" id="PRO_5043410187" evidence="1">
    <location>
        <begin position="23"/>
        <end position="189"/>
    </location>
</feature>
<dbReference type="KEGG" id="fya:KMW28_14125"/>
<sequence length="189" mass="20961">MKKLTLTLGVILFTFASTFAQKLNTEQSKVNWTGYKVVGSNHTGTVAVKDGELKIKKGKVQEGTIVIDLSSLTSTDLEGEWQQKLNGHLKSADFFHVEEHPTATFTLKEVSHEGDVHKLKGDLTIKGVTKEIAFDSKLSKEGKVHVLEGKIKIDRTKFGLKYGSDSFFDNLGDKAIADEFDIDFKVQTI</sequence>
<evidence type="ECO:0000256" key="1">
    <source>
        <dbReference type="SAM" id="SignalP"/>
    </source>
</evidence>
<dbReference type="InterPro" id="IPR036761">
    <property type="entry name" value="TTHA0802/YceI-like_sf"/>
</dbReference>
<evidence type="ECO:0000313" key="3">
    <source>
        <dbReference type="EMBL" id="QWG00788.1"/>
    </source>
</evidence>
<proteinExistence type="predicted"/>
<dbReference type="PANTHER" id="PTHR34406">
    <property type="entry name" value="PROTEIN YCEI"/>
    <property type="match status" value="1"/>
</dbReference>
<accession>A0AAX1N4I5</accession>
<dbReference type="Gene3D" id="2.40.128.110">
    <property type="entry name" value="Lipid/polyisoprenoid-binding, YceI-like"/>
    <property type="match status" value="1"/>
</dbReference>
<feature type="signal peptide" evidence="1">
    <location>
        <begin position="1"/>
        <end position="22"/>
    </location>
</feature>
<dbReference type="PANTHER" id="PTHR34406:SF1">
    <property type="entry name" value="PROTEIN YCEI"/>
    <property type="match status" value="1"/>
</dbReference>
<name>A0AAX1N4I5_9BACT</name>
<gene>
    <name evidence="3" type="ORF">KMW28_14125</name>
</gene>
<keyword evidence="1" id="KW-0732">Signal</keyword>
<protein>
    <submittedName>
        <fullName evidence="3">YceI family protein</fullName>
    </submittedName>
</protein>
<dbReference type="SUPFAM" id="SSF101874">
    <property type="entry name" value="YceI-like"/>
    <property type="match status" value="1"/>
</dbReference>
<dbReference type="Proteomes" id="UP000678679">
    <property type="component" value="Chromosome 1"/>
</dbReference>
<dbReference type="Pfam" id="PF04264">
    <property type="entry name" value="YceI"/>
    <property type="match status" value="1"/>
</dbReference>
<dbReference type="SMART" id="SM00867">
    <property type="entry name" value="YceI"/>
    <property type="match status" value="1"/>
</dbReference>
<dbReference type="RefSeq" id="WP_066205665.1">
    <property type="nucleotide sequence ID" value="NZ_CP076132.1"/>
</dbReference>
<dbReference type="EMBL" id="CP076132">
    <property type="protein sequence ID" value="QWG00788.1"/>
    <property type="molecule type" value="Genomic_DNA"/>
</dbReference>
<dbReference type="AlphaFoldDB" id="A0AAX1N4I5"/>
<evidence type="ECO:0000259" key="2">
    <source>
        <dbReference type="SMART" id="SM00867"/>
    </source>
</evidence>
<evidence type="ECO:0000313" key="4">
    <source>
        <dbReference type="Proteomes" id="UP000678679"/>
    </source>
</evidence>
<keyword evidence="4" id="KW-1185">Reference proteome</keyword>